<sequence length="256" mass="27932">MKKFLLSLGLACFSMPALAWYYNSVPGITTGLTVQDNILSVTAGTDVWLCSTRGSNRTLVFHIFGQETRDIEVKATYIGQSDSATGIPTLAQCRDATDETPSRIKVAQYRLTQSVSTPLKDGDYNVCWSGWDGYGKDARCTGGLPVTPVDDCQSELVNYRNDMGSIIVGEPVDRNFKVGDLTLRCQTAQAVTLEITQQAAAGNVLTQEIQDENGNRLEGLVVFTNGITKQLYMRSTGTPNKAQHIEDTVVVTLNYA</sequence>
<keyword evidence="1" id="KW-0732">Signal</keyword>
<evidence type="ECO:0000313" key="3">
    <source>
        <dbReference type="Proteomes" id="UP001554567"/>
    </source>
</evidence>
<feature type="signal peptide" evidence="1">
    <location>
        <begin position="1"/>
        <end position="19"/>
    </location>
</feature>
<comment type="caution">
    <text evidence="2">The sequence shown here is derived from an EMBL/GenBank/DDBJ whole genome shotgun (WGS) entry which is preliminary data.</text>
</comment>
<reference evidence="2 3" key="1">
    <citation type="submission" date="2024-07" db="EMBL/GenBank/DDBJ databases">
        <authorList>
            <person name="Dulla G.F.J."/>
            <person name="Delorm J.G."/>
        </authorList>
    </citation>
    <scope>NUCLEOTIDE SEQUENCE [LARGE SCALE GENOMIC DNA]</scope>
    <source>
        <strain evidence="2 3">JGD 233</strain>
    </source>
</reference>
<dbReference type="RefSeq" id="WP_367167918.1">
    <property type="nucleotide sequence ID" value="NZ_JBFKZN010000007.1"/>
</dbReference>
<evidence type="ECO:0000313" key="2">
    <source>
        <dbReference type="EMBL" id="MEW5290384.1"/>
    </source>
</evidence>
<dbReference type="EMBL" id="JBFKZN010000007">
    <property type="protein sequence ID" value="MEW5290384.1"/>
    <property type="molecule type" value="Genomic_DNA"/>
</dbReference>
<protein>
    <submittedName>
        <fullName evidence="2">Uncharacterized protein</fullName>
    </submittedName>
</protein>
<proteinExistence type="predicted"/>
<accession>A0ABV3N3J2</accession>
<evidence type="ECO:0000256" key="1">
    <source>
        <dbReference type="SAM" id="SignalP"/>
    </source>
</evidence>
<organism evidence="2 3">
    <name type="scientific">Erwinia papayae</name>
    <dbReference type="NCBI Taxonomy" id="206499"/>
    <lineage>
        <taxon>Bacteria</taxon>
        <taxon>Pseudomonadati</taxon>
        <taxon>Pseudomonadota</taxon>
        <taxon>Gammaproteobacteria</taxon>
        <taxon>Enterobacterales</taxon>
        <taxon>Erwiniaceae</taxon>
        <taxon>Erwinia</taxon>
    </lineage>
</organism>
<dbReference type="Proteomes" id="UP001554567">
    <property type="component" value="Unassembled WGS sequence"/>
</dbReference>
<gene>
    <name evidence="2" type="ORF">ABW286_14535</name>
</gene>
<keyword evidence="3" id="KW-1185">Reference proteome</keyword>
<name>A0ABV3N3J2_9GAMM</name>
<feature type="chain" id="PRO_5046632746" evidence="1">
    <location>
        <begin position="20"/>
        <end position="256"/>
    </location>
</feature>